<proteinExistence type="predicted"/>
<name>A0A814EZ53_9BILA</name>
<reference evidence="1" key="1">
    <citation type="submission" date="2021-02" db="EMBL/GenBank/DDBJ databases">
        <authorList>
            <person name="Nowell W R."/>
        </authorList>
    </citation>
    <scope>NUCLEOTIDE SEQUENCE</scope>
</reference>
<dbReference type="Proteomes" id="UP000663870">
    <property type="component" value="Unassembled WGS sequence"/>
</dbReference>
<gene>
    <name evidence="2" type="ORF">JXQ802_LOCUS24989</name>
    <name evidence="1" type="ORF">PYM288_LOCUS13362</name>
</gene>
<keyword evidence="4" id="KW-1185">Reference proteome</keyword>
<sequence length="95" mass="10886">MLTDLENLATDLKKKKEIDIDIDIDIGTQTPMDYDDGNAYNLSSPQHDEDQQQNLLNMYIDITNLITIATHISTNDFDNELKGIRLIHYDTVSDE</sequence>
<dbReference type="EMBL" id="CAJNOL010000827">
    <property type="protein sequence ID" value="CAF1212009.1"/>
    <property type="molecule type" value="Genomic_DNA"/>
</dbReference>
<evidence type="ECO:0000313" key="1">
    <source>
        <dbReference type="EMBL" id="CAF0975963.1"/>
    </source>
</evidence>
<accession>A0A814EZ53</accession>
<evidence type="ECO:0000313" key="2">
    <source>
        <dbReference type="EMBL" id="CAF1212009.1"/>
    </source>
</evidence>
<comment type="caution">
    <text evidence="1">The sequence shown here is derived from an EMBL/GenBank/DDBJ whole genome shotgun (WGS) entry which is preliminary data.</text>
</comment>
<organism evidence="1 3">
    <name type="scientific">Rotaria sordida</name>
    <dbReference type="NCBI Taxonomy" id="392033"/>
    <lineage>
        <taxon>Eukaryota</taxon>
        <taxon>Metazoa</taxon>
        <taxon>Spiralia</taxon>
        <taxon>Gnathifera</taxon>
        <taxon>Rotifera</taxon>
        <taxon>Eurotatoria</taxon>
        <taxon>Bdelloidea</taxon>
        <taxon>Philodinida</taxon>
        <taxon>Philodinidae</taxon>
        <taxon>Rotaria</taxon>
    </lineage>
</organism>
<dbReference type="AlphaFoldDB" id="A0A814EZ53"/>
<evidence type="ECO:0000313" key="3">
    <source>
        <dbReference type="Proteomes" id="UP000663854"/>
    </source>
</evidence>
<dbReference type="Proteomes" id="UP000663854">
    <property type="component" value="Unassembled WGS sequence"/>
</dbReference>
<evidence type="ECO:0000313" key="4">
    <source>
        <dbReference type="Proteomes" id="UP000663870"/>
    </source>
</evidence>
<dbReference type="EMBL" id="CAJNOH010000266">
    <property type="protein sequence ID" value="CAF0975963.1"/>
    <property type="molecule type" value="Genomic_DNA"/>
</dbReference>
<protein>
    <submittedName>
        <fullName evidence="1">Uncharacterized protein</fullName>
    </submittedName>
</protein>